<organism evidence="1 2">
    <name type="scientific">Plantactinospora mayteni</name>
    <dbReference type="NCBI Taxonomy" id="566021"/>
    <lineage>
        <taxon>Bacteria</taxon>
        <taxon>Bacillati</taxon>
        <taxon>Actinomycetota</taxon>
        <taxon>Actinomycetes</taxon>
        <taxon>Micromonosporales</taxon>
        <taxon>Micromonosporaceae</taxon>
        <taxon>Plantactinospora</taxon>
    </lineage>
</organism>
<gene>
    <name evidence="1" type="ORF">Pma05_67000</name>
</gene>
<accession>A0ABQ4EZN2</accession>
<evidence type="ECO:0000313" key="1">
    <source>
        <dbReference type="EMBL" id="GIH00128.1"/>
    </source>
</evidence>
<dbReference type="InterPro" id="IPR036390">
    <property type="entry name" value="WH_DNA-bd_sf"/>
</dbReference>
<dbReference type="Pfam" id="PF13814">
    <property type="entry name" value="Replic_Relax"/>
    <property type="match status" value="1"/>
</dbReference>
<dbReference type="Proteomes" id="UP000621500">
    <property type="component" value="Unassembled WGS sequence"/>
</dbReference>
<dbReference type="InterPro" id="IPR025855">
    <property type="entry name" value="Replic_Relax"/>
</dbReference>
<name>A0ABQ4EZN2_9ACTN</name>
<evidence type="ECO:0008006" key="3">
    <source>
        <dbReference type="Google" id="ProtNLM"/>
    </source>
</evidence>
<comment type="caution">
    <text evidence="1">The sequence shown here is derived from an EMBL/GenBank/DDBJ whole genome shotgun (WGS) entry which is preliminary data.</text>
</comment>
<dbReference type="EMBL" id="BONX01000050">
    <property type="protein sequence ID" value="GIH00128.1"/>
    <property type="molecule type" value="Genomic_DNA"/>
</dbReference>
<keyword evidence="2" id="KW-1185">Reference proteome</keyword>
<protein>
    <recommendedName>
        <fullName evidence="3">Replication-relaxation</fullName>
    </recommendedName>
</protein>
<evidence type="ECO:0000313" key="2">
    <source>
        <dbReference type="Proteomes" id="UP000621500"/>
    </source>
</evidence>
<dbReference type="SUPFAM" id="SSF46785">
    <property type="entry name" value="Winged helix' DNA-binding domain"/>
    <property type="match status" value="1"/>
</dbReference>
<dbReference type="RefSeq" id="WP_203861459.1">
    <property type="nucleotide sequence ID" value="NZ_BAAAZQ010000020.1"/>
</dbReference>
<reference evidence="1 2" key="1">
    <citation type="submission" date="2021-01" db="EMBL/GenBank/DDBJ databases">
        <title>Whole genome shotgun sequence of Plantactinospora mayteni NBRC 109088.</title>
        <authorList>
            <person name="Komaki H."/>
            <person name="Tamura T."/>
        </authorList>
    </citation>
    <scope>NUCLEOTIDE SEQUENCE [LARGE SCALE GENOMIC DNA]</scope>
    <source>
        <strain evidence="1 2">NBRC 109088</strain>
    </source>
</reference>
<sequence>MSDQVLRVQSTLIARDYLLLDWLADHGVLTTPQIAHALFPSLDFAQRRLRRLRNVGVVDRFRPLKTDGGTYPYHYVLDQLGAEIVAAQRDQPPPRPSQTKARRRRWTVARVLAHQLGVNEFFTDLAGHARTHPDHELQRWWSETRCREPGALAGPDALIELGGHPAPIHPDGHAVWRADNHRVPFFLEYDTGTEPLTELVRKLAGYHLMAKHRGPRWPVLFWLHSAERAHHLHQRLAGEALLVPVATASRDHADRAGSSPAGPLWWLHRHHGLVTLAGLADALPYLEEPEHGPDSIVSPSSSI</sequence>
<proteinExistence type="predicted"/>